<proteinExistence type="predicted"/>
<dbReference type="RefSeq" id="WP_014815513.1">
    <property type="nucleotide sequence ID" value="NC_018027.1"/>
</dbReference>
<dbReference type="InterPro" id="IPR029058">
    <property type="entry name" value="AB_hydrolase_fold"/>
</dbReference>
<evidence type="ECO:0000313" key="3">
    <source>
        <dbReference type="EMBL" id="AFM17033.1"/>
    </source>
</evidence>
<evidence type="ECO:0000313" key="4">
    <source>
        <dbReference type="Proteomes" id="UP000006057"/>
    </source>
</evidence>
<dbReference type="Proteomes" id="UP000006057">
    <property type="component" value="Chromosome"/>
</dbReference>
<keyword evidence="1" id="KW-0378">Hydrolase</keyword>
<dbReference type="PROSITE" id="PS00122">
    <property type="entry name" value="CARBOXYLESTERASE_B_1"/>
    <property type="match status" value="1"/>
</dbReference>
<dbReference type="Pfam" id="PF20434">
    <property type="entry name" value="BD-FAE"/>
    <property type="match status" value="1"/>
</dbReference>
<dbReference type="InterPro" id="IPR049492">
    <property type="entry name" value="BD-FAE-like_dom"/>
</dbReference>
<name>I4BIC6_MYCCN</name>
<organism evidence="3 4">
    <name type="scientific">Mycolicibacterium chubuense (strain NBB4)</name>
    <name type="common">Mycobacterium chubuense</name>
    <dbReference type="NCBI Taxonomy" id="710421"/>
    <lineage>
        <taxon>Bacteria</taxon>
        <taxon>Bacillati</taxon>
        <taxon>Actinomycetota</taxon>
        <taxon>Actinomycetes</taxon>
        <taxon>Mycobacteriales</taxon>
        <taxon>Mycobacteriaceae</taxon>
        <taxon>Mycolicibacterium</taxon>
    </lineage>
</organism>
<dbReference type="eggNOG" id="COG0657">
    <property type="taxonomic scope" value="Bacteria"/>
</dbReference>
<dbReference type="PANTHER" id="PTHR48081:SF33">
    <property type="entry name" value="KYNURENINE FORMAMIDASE"/>
    <property type="match status" value="1"/>
</dbReference>
<gene>
    <name evidence="3" type="ordered locus">Mycch_2258</name>
</gene>
<dbReference type="PATRIC" id="fig|710421.3.peg.2253"/>
<dbReference type="InterPro" id="IPR050300">
    <property type="entry name" value="GDXG_lipolytic_enzyme"/>
</dbReference>
<dbReference type="AlphaFoldDB" id="I4BIC6"/>
<keyword evidence="4" id="KW-1185">Reference proteome</keyword>
<dbReference type="STRING" id="710421.Mycch_2258"/>
<dbReference type="SUPFAM" id="SSF53474">
    <property type="entry name" value="alpha/beta-Hydrolases"/>
    <property type="match status" value="1"/>
</dbReference>
<accession>I4BIC6</accession>
<dbReference type="KEGG" id="mcb:Mycch_2258"/>
<evidence type="ECO:0000259" key="2">
    <source>
        <dbReference type="Pfam" id="PF20434"/>
    </source>
</evidence>
<reference evidence="3 4" key="1">
    <citation type="submission" date="2012-06" db="EMBL/GenBank/DDBJ databases">
        <title>Complete sequence of chromosome of Mycobacterium chubuense NBB4.</title>
        <authorList>
            <consortium name="US DOE Joint Genome Institute"/>
            <person name="Lucas S."/>
            <person name="Han J."/>
            <person name="Lapidus A."/>
            <person name="Cheng J.-F."/>
            <person name="Goodwin L."/>
            <person name="Pitluck S."/>
            <person name="Peters L."/>
            <person name="Mikhailova N."/>
            <person name="Teshima H."/>
            <person name="Detter J.C."/>
            <person name="Han C."/>
            <person name="Tapia R."/>
            <person name="Land M."/>
            <person name="Hauser L."/>
            <person name="Kyrpides N."/>
            <person name="Ivanova N."/>
            <person name="Pagani I."/>
            <person name="Mattes T."/>
            <person name="Holmes A."/>
            <person name="Rutledge P."/>
            <person name="Paulsen I."/>
            <person name="Coleman N."/>
            <person name="Woyke T."/>
        </authorList>
    </citation>
    <scope>NUCLEOTIDE SEQUENCE [LARGE SCALE GENOMIC DNA]</scope>
    <source>
        <strain evidence="3 4">NBB4</strain>
    </source>
</reference>
<dbReference type="EMBL" id="CP003053">
    <property type="protein sequence ID" value="AFM17033.1"/>
    <property type="molecule type" value="Genomic_DNA"/>
</dbReference>
<dbReference type="PANTHER" id="PTHR48081">
    <property type="entry name" value="AB HYDROLASE SUPERFAMILY PROTEIN C4A8.06C"/>
    <property type="match status" value="1"/>
</dbReference>
<dbReference type="HOGENOM" id="CLU_048058_0_0_11"/>
<feature type="domain" description="BD-FAE-like" evidence="2">
    <location>
        <begin position="145"/>
        <end position="350"/>
    </location>
</feature>
<evidence type="ECO:0000256" key="1">
    <source>
        <dbReference type="ARBA" id="ARBA00022801"/>
    </source>
</evidence>
<dbReference type="InterPro" id="IPR019826">
    <property type="entry name" value="Carboxylesterase_B_AS"/>
</dbReference>
<sequence>MNLRHDGERVARVMRSQARWYAHARLDDYLVATCTVSASLPVVGRFVEPVGGLTTLGLWGTRYLPDFLAAARTRLDPAGGARRRHNRELAAGLMTDGLRHIVAPDMLGDPAPAAEPGPPWRHAQRHRRAVYRTSVRYGDAPGQLLDVWRRADLTGAAPVLLFVPGGAWVFGSRVLQGHALMAHLAERGWVCLSMQYRTSPRHRWPRQIMDVKAAVAWARARADEFGGDNGFVAVAGCSAGGHMAALVGLTPGERQWEAEIGPSADTSVDAVVSLYGRYDWQDRSTPERDRFMEFLERVVVKRRQADRPEVFRAASPVTRLHSAAPPFLVIHGDSDVIIPVAEARRFVQRLREVSTQPVGYVELPGAGHGFDLTDSVRTSASVRAIGVFLDHVYRNRPGTAATGAAVAAGV</sequence>
<dbReference type="Gene3D" id="3.40.50.1820">
    <property type="entry name" value="alpha/beta hydrolase"/>
    <property type="match status" value="1"/>
</dbReference>
<protein>
    <submittedName>
        <fullName evidence="3">Esterase/lipase</fullName>
    </submittedName>
</protein>
<dbReference type="GO" id="GO:0016787">
    <property type="term" value="F:hydrolase activity"/>
    <property type="evidence" value="ECO:0007669"/>
    <property type="project" value="UniProtKB-KW"/>
</dbReference>